<accession>A0A0G0N8F9</accession>
<name>A0A0G0N8F9_9BACT</name>
<sequence>MMAESLPRFVHYAQKSVRRDVIRYILTKRTHEFRRNARRRRARNRDGETLLRGRAQRRQQSSSLKAYVLKEDAYYKTVD</sequence>
<proteinExistence type="predicted"/>
<evidence type="ECO:0000313" key="2">
    <source>
        <dbReference type="EMBL" id="KKR12474.1"/>
    </source>
</evidence>
<organism evidence="2 3">
    <name type="scientific">Candidatus Wolfebacteria bacterium GW2011_GWC2_39_22</name>
    <dbReference type="NCBI Taxonomy" id="1619013"/>
    <lineage>
        <taxon>Bacteria</taxon>
        <taxon>Candidatus Wolfeibacteriota</taxon>
    </lineage>
</organism>
<evidence type="ECO:0000256" key="1">
    <source>
        <dbReference type="SAM" id="MobiDB-lite"/>
    </source>
</evidence>
<gene>
    <name evidence="2" type="ORF">UT41_C0001G0018</name>
</gene>
<dbReference type="AlphaFoldDB" id="A0A0G0N8F9"/>
<evidence type="ECO:0000313" key="3">
    <source>
        <dbReference type="Proteomes" id="UP000034665"/>
    </source>
</evidence>
<protein>
    <submittedName>
        <fullName evidence="2">Uncharacterized protein</fullName>
    </submittedName>
</protein>
<dbReference type="EMBL" id="LBWR01000001">
    <property type="protein sequence ID" value="KKR12474.1"/>
    <property type="molecule type" value="Genomic_DNA"/>
</dbReference>
<comment type="caution">
    <text evidence="2">The sequence shown here is derived from an EMBL/GenBank/DDBJ whole genome shotgun (WGS) entry which is preliminary data.</text>
</comment>
<feature type="region of interest" description="Disordered" evidence="1">
    <location>
        <begin position="35"/>
        <end position="62"/>
    </location>
</feature>
<dbReference type="STRING" id="1619013.UT41_C0001G0018"/>
<reference evidence="2 3" key="1">
    <citation type="journal article" date="2015" name="Nature">
        <title>rRNA introns, odd ribosomes, and small enigmatic genomes across a large radiation of phyla.</title>
        <authorList>
            <person name="Brown C.T."/>
            <person name="Hug L.A."/>
            <person name="Thomas B.C."/>
            <person name="Sharon I."/>
            <person name="Castelle C.J."/>
            <person name="Singh A."/>
            <person name="Wilkins M.J."/>
            <person name="Williams K.H."/>
            <person name="Banfield J.F."/>
        </authorList>
    </citation>
    <scope>NUCLEOTIDE SEQUENCE [LARGE SCALE GENOMIC DNA]</scope>
</reference>
<feature type="compositionally biased region" description="Low complexity" evidence="1">
    <location>
        <begin position="52"/>
        <end position="62"/>
    </location>
</feature>
<dbReference type="Proteomes" id="UP000034665">
    <property type="component" value="Unassembled WGS sequence"/>
</dbReference>